<dbReference type="GO" id="GO:0048039">
    <property type="term" value="F:ubiquinone binding"/>
    <property type="evidence" value="ECO:0007669"/>
    <property type="project" value="TreeGrafter"/>
</dbReference>
<accession>A0A1X2IWP7</accession>
<evidence type="ECO:0000313" key="14">
    <source>
        <dbReference type="Proteomes" id="UP000193560"/>
    </source>
</evidence>
<feature type="binding site" description="axial binding residue" evidence="11">
    <location>
        <position position="52"/>
    </location>
    <ligand>
        <name>heme b</name>
        <dbReference type="ChEBI" id="CHEBI:60344"/>
        <note>ligand shared with SDHC</note>
    </ligand>
    <ligandPart>
        <name>Fe</name>
        <dbReference type="ChEBI" id="CHEBI:18248"/>
    </ligandPart>
</feature>
<protein>
    <recommendedName>
        <fullName evidence="12">Succinate dehydrogenase [ubiquinone] cytochrome b small subunit</fullName>
    </recommendedName>
</protein>
<dbReference type="Pfam" id="PF05328">
    <property type="entry name" value="CybS"/>
    <property type="match status" value="1"/>
</dbReference>
<dbReference type="InterPro" id="IPR034804">
    <property type="entry name" value="SQR/QFR_C/D"/>
</dbReference>
<gene>
    <name evidence="13" type="ORF">BCR42DRAFT_404777</name>
</gene>
<evidence type="ECO:0000256" key="1">
    <source>
        <dbReference type="ARBA" id="ARBA00004448"/>
    </source>
</evidence>
<proteinExistence type="inferred from homology"/>
<dbReference type="SUPFAM" id="SSF81343">
    <property type="entry name" value="Fumarate reductase respiratory complex transmembrane subunits"/>
    <property type="match status" value="1"/>
</dbReference>
<dbReference type="GO" id="GO:0005743">
    <property type="term" value="C:mitochondrial inner membrane"/>
    <property type="evidence" value="ECO:0007669"/>
    <property type="project" value="UniProtKB-SubCell"/>
</dbReference>
<dbReference type="OrthoDB" id="18577at2759"/>
<organism evidence="13 14">
    <name type="scientific">Absidia repens</name>
    <dbReference type="NCBI Taxonomy" id="90262"/>
    <lineage>
        <taxon>Eukaryota</taxon>
        <taxon>Fungi</taxon>
        <taxon>Fungi incertae sedis</taxon>
        <taxon>Mucoromycota</taxon>
        <taxon>Mucoromycotina</taxon>
        <taxon>Mucoromycetes</taxon>
        <taxon>Mucorales</taxon>
        <taxon>Cunninghamellaceae</taxon>
        <taxon>Absidia</taxon>
    </lineage>
</organism>
<dbReference type="PANTHER" id="PTHR13337">
    <property type="entry name" value="SUCCINATE DEHYDROGENASE"/>
    <property type="match status" value="1"/>
</dbReference>
<comment type="caution">
    <text evidence="13">The sequence shown here is derived from an EMBL/GenBank/DDBJ whole genome shotgun (WGS) entry which is preliminary data.</text>
</comment>
<comment type="similarity">
    <text evidence="2 12">Belongs to the CybS family.</text>
</comment>
<dbReference type="GO" id="GO:0006099">
    <property type="term" value="P:tricarboxylic acid cycle"/>
    <property type="evidence" value="ECO:0007669"/>
    <property type="project" value="TreeGrafter"/>
</dbReference>
<reference evidence="13 14" key="1">
    <citation type="submission" date="2016-07" db="EMBL/GenBank/DDBJ databases">
        <title>Pervasive Adenine N6-methylation of Active Genes in Fungi.</title>
        <authorList>
            <consortium name="DOE Joint Genome Institute"/>
            <person name="Mondo S.J."/>
            <person name="Dannebaum R.O."/>
            <person name="Kuo R.C."/>
            <person name="Labutti K."/>
            <person name="Haridas S."/>
            <person name="Kuo A."/>
            <person name="Salamov A."/>
            <person name="Ahrendt S.R."/>
            <person name="Lipzen A."/>
            <person name="Sullivan W."/>
            <person name="Andreopoulos W.B."/>
            <person name="Clum A."/>
            <person name="Lindquist E."/>
            <person name="Daum C."/>
            <person name="Ramamoorthy G.K."/>
            <person name="Gryganskyi A."/>
            <person name="Culley D."/>
            <person name="Magnuson J.K."/>
            <person name="James T.Y."/>
            <person name="O'Malley M.A."/>
            <person name="Stajich J.E."/>
            <person name="Spatafora J.W."/>
            <person name="Visel A."/>
            <person name="Grigoriev I.V."/>
        </authorList>
    </citation>
    <scope>NUCLEOTIDE SEQUENCE [LARGE SCALE GENOMIC DNA]</scope>
    <source>
        <strain evidence="13 14">NRRL 1336</strain>
    </source>
</reference>
<keyword evidence="8 12" id="KW-0496">Mitochondrion</keyword>
<evidence type="ECO:0000256" key="9">
    <source>
        <dbReference type="ARBA" id="ARBA00023136"/>
    </source>
</evidence>
<evidence type="ECO:0000256" key="7">
    <source>
        <dbReference type="ARBA" id="ARBA00022989"/>
    </source>
</evidence>
<dbReference type="EMBL" id="MCGE01000003">
    <property type="protein sequence ID" value="ORZ23442.1"/>
    <property type="molecule type" value="Genomic_DNA"/>
</dbReference>
<evidence type="ECO:0000313" key="13">
    <source>
        <dbReference type="EMBL" id="ORZ23442.1"/>
    </source>
</evidence>
<keyword evidence="11" id="KW-0408">Iron</keyword>
<keyword evidence="3" id="KW-0813">Transport</keyword>
<keyword evidence="14" id="KW-1185">Reference proteome</keyword>
<keyword evidence="5 12" id="KW-0999">Mitochondrion inner membrane</keyword>
<evidence type="ECO:0000256" key="4">
    <source>
        <dbReference type="ARBA" id="ARBA00022692"/>
    </source>
</evidence>
<evidence type="ECO:0000256" key="2">
    <source>
        <dbReference type="ARBA" id="ARBA00007294"/>
    </source>
</evidence>
<dbReference type="AlphaFoldDB" id="A0A1X2IWP7"/>
<feature type="binding site" evidence="10">
    <location>
        <position position="64"/>
    </location>
    <ligand>
        <name>a ubiquinone</name>
        <dbReference type="ChEBI" id="CHEBI:16389"/>
        <note>ligand shared with IP/SDHB</note>
    </ligand>
</feature>
<keyword evidence="6 12" id="KW-0809">Transit peptide</keyword>
<evidence type="ECO:0000256" key="10">
    <source>
        <dbReference type="PIRSR" id="PIRSR607992-1"/>
    </source>
</evidence>
<keyword evidence="7" id="KW-1133">Transmembrane helix</keyword>
<dbReference type="STRING" id="90262.A0A1X2IWP7"/>
<dbReference type="Gene3D" id="1.20.1300.10">
    <property type="entry name" value="Fumarate reductase/succinate dehydrogenase, transmembrane subunit"/>
    <property type="match status" value="1"/>
</dbReference>
<evidence type="ECO:0000256" key="5">
    <source>
        <dbReference type="ARBA" id="ARBA00022792"/>
    </source>
</evidence>
<dbReference type="InterPro" id="IPR007992">
    <property type="entry name" value="CybS"/>
</dbReference>
<dbReference type="GO" id="GO:0006121">
    <property type="term" value="P:mitochondrial electron transport, succinate to ubiquinone"/>
    <property type="evidence" value="ECO:0007669"/>
    <property type="project" value="TreeGrafter"/>
</dbReference>
<evidence type="ECO:0000256" key="11">
    <source>
        <dbReference type="PIRSR" id="PIRSR607992-2"/>
    </source>
</evidence>
<name>A0A1X2IWP7_9FUNG</name>
<dbReference type="GO" id="GO:0046872">
    <property type="term" value="F:metal ion binding"/>
    <property type="evidence" value="ECO:0007669"/>
    <property type="project" value="UniProtKB-KW"/>
</dbReference>
<dbReference type="PANTHER" id="PTHR13337:SF2">
    <property type="entry name" value="SUCCINATE DEHYDROGENASE [UBIQUINONE] CYTOCHROME B SMALL SUBUNIT, MITOCHONDRIAL"/>
    <property type="match status" value="1"/>
</dbReference>
<evidence type="ECO:0000256" key="12">
    <source>
        <dbReference type="RuleBase" id="RU364031"/>
    </source>
</evidence>
<sequence>MKRNEIGYAFGANHWSLERASAVALVPLLSTQFIYGAHPVVDGLISVVLPYHIYMGFDSCVTDYIPKRVYPRGYKAAMWSLKASMALTMWGCYEFNTNDVGITEAIQRLWTA</sequence>
<dbReference type="GO" id="GO:0020037">
    <property type="term" value="F:heme binding"/>
    <property type="evidence" value="ECO:0007669"/>
    <property type="project" value="TreeGrafter"/>
</dbReference>
<keyword evidence="9 12" id="KW-0472">Membrane</keyword>
<keyword evidence="4" id="KW-0812">Transmembrane</keyword>
<keyword evidence="11" id="KW-0479">Metal-binding</keyword>
<evidence type="ECO:0000256" key="8">
    <source>
        <dbReference type="ARBA" id="ARBA00023128"/>
    </source>
</evidence>
<evidence type="ECO:0000256" key="3">
    <source>
        <dbReference type="ARBA" id="ARBA00022448"/>
    </source>
</evidence>
<dbReference type="Proteomes" id="UP000193560">
    <property type="component" value="Unassembled WGS sequence"/>
</dbReference>
<dbReference type="CDD" id="cd03496">
    <property type="entry name" value="SQR_TypeC_CybS"/>
    <property type="match status" value="1"/>
</dbReference>
<comment type="subcellular location">
    <subcellularLocation>
        <location evidence="1 12">Mitochondrion inner membrane</location>
        <topology evidence="1 12">Multi-pass membrane protein</topology>
    </subcellularLocation>
</comment>
<evidence type="ECO:0000256" key="6">
    <source>
        <dbReference type="ARBA" id="ARBA00022946"/>
    </source>
</evidence>